<proteinExistence type="predicted"/>
<dbReference type="STRING" id="1423776.FD04_GL000403"/>
<dbReference type="PATRIC" id="fig|1423776.4.peg.407"/>
<dbReference type="Proteomes" id="UP000051160">
    <property type="component" value="Unassembled WGS sequence"/>
</dbReference>
<comment type="caution">
    <text evidence="1">The sequence shown here is derived from an EMBL/GenBank/DDBJ whole genome shotgun (WGS) entry which is preliminary data.</text>
</comment>
<accession>A0A0R1LSK2</accession>
<sequence>MGGSQMTKLIGQTTYFDHFANQEEQFNVIETVEKVTINGVTFLAHHRNWLPVVIDLNEVDEYLEPLDNPDYNTQIDFQLFREICGFLTAAEVKANRIELGLSLRQTAALLSMGYGTLSAIENNQILQSYDQELKLRLMENYETVQAVFHQHRRLIEQKLKHQHGEFERLAQKLS</sequence>
<gene>
    <name evidence="1" type="ORF">FD04_GL000403</name>
</gene>
<evidence type="ECO:0000313" key="2">
    <source>
        <dbReference type="Proteomes" id="UP000051160"/>
    </source>
</evidence>
<name>A0A0R1LSK2_9LACO</name>
<dbReference type="SUPFAM" id="SSF47413">
    <property type="entry name" value="lambda repressor-like DNA-binding domains"/>
    <property type="match status" value="1"/>
</dbReference>
<reference evidence="1 2" key="1">
    <citation type="journal article" date="2015" name="Genome Announc.">
        <title>Expanding the biotechnology potential of lactobacilli through comparative genomics of 213 strains and associated genera.</title>
        <authorList>
            <person name="Sun Z."/>
            <person name="Harris H.M."/>
            <person name="McCann A."/>
            <person name="Guo C."/>
            <person name="Argimon S."/>
            <person name="Zhang W."/>
            <person name="Yang X."/>
            <person name="Jeffery I.B."/>
            <person name="Cooney J.C."/>
            <person name="Kagawa T.F."/>
            <person name="Liu W."/>
            <person name="Song Y."/>
            <person name="Salvetti E."/>
            <person name="Wrobel A."/>
            <person name="Rasinkangas P."/>
            <person name="Parkhill J."/>
            <person name="Rea M.C."/>
            <person name="O'Sullivan O."/>
            <person name="Ritari J."/>
            <person name="Douillard F.P."/>
            <person name="Paul Ross R."/>
            <person name="Yang R."/>
            <person name="Briner A.E."/>
            <person name="Felis G.E."/>
            <person name="de Vos W.M."/>
            <person name="Barrangou R."/>
            <person name="Klaenhammer T.R."/>
            <person name="Caufield P.W."/>
            <person name="Cui Y."/>
            <person name="Zhang H."/>
            <person name="O'Toole P.W."/>
        </authorList>
    </citation>
    <scope>NUCLEOTIDE SEQUENCE [LARGE SCALE GENOMIC DNA]</scope>
    <source>
        <strain evidence="1 2">DSM 19909</strain>
    </source>
</reference>
<dbReference type="GO" id="GO:0003677">
    <property type="term" value="F:DNA binding"/>
    <property type="evidence" value="ECO:0007669"/>
    <property type="project" value="InterPro"/>
</dbReference>
<dbReference type="AlphaFoldDB" id="A0A0R1LSK2"/>
<evidence type="ECO:0000313" key="1">
    <source>
        <dbReference type="EMBL" id="KRK98669.1"/>
    </source>
</evidence>
<dbReference type="Gene3D" id="1.10.260.40">
    <property type="entry name" value="lambda repressor-like DNA-binding domains"/>
    <property type="match status" value="1"/>
</dbReference>
<keyword evidence="2" id="KW-1185">Reference proteome</keyword>
<dbReference type="EMBL" id="AZEE01000027">
    <property type="protein sequence ID" value="KRK98669.1"/>
    <property type="molecule type" value="Genomic_DNA"/>
</dbReference>
<dbReference type="InterPro" id="IPR010982">
    <property type="entry name" value="Lambda_DNA-bd_dom_sf"/>
</dbReference>
<protein>
    <submittedName>
        <fullName evidence="1">Uncharacterized protein</fullName>
    </submittedName>
</protein>
<organism evidence="1 2">
    <name type="scientific">Secundilactobacillus odoratitofui DSM 19909 = JCM 15043</name>
    <dbReference type="NCBI Taxonomy" id="1423776"/>
    <lineage>
        <taxon>Bacteria</taxon>
        <taxon>Bacillati</taxon>
        <taxon>Bacillota</taxon>
        <taxon>Bacilli</taxon>
        <taxon>Lactobacillales</taxon>
        <taxon>Lactobacillaceae</taxon>
        <taxon>Secundilactobacillus</taxon>
    </lineage>
</organism>